<dbReference type="SUPFAM" id="SSF51905">
    <property type="entry name" value="FAD/NAD(P)-binding domain"/>
    <property type="match status" value="2"/>
</dbReference>
<accession>A0A2S2KQU5</accession>
<dbReference type="InterPro" id="IPR054585">
    <property type="entry name" value="NDH2-like_C"/>
</dbReference>
<dbReference type="EC" id="1.6.5.9" evidence="2"/>
<gene>
    <name evidence="11" type="ORF">NZNM25_07280</name>
</gene>
<evidence type="ECO:0000313" key="12">
    <source>
        <dbReference type="Proteomes" id="UP000245829"/>
    </source>
</evidence>
<evidence type="ECO:0000256" key="5">
    <source>
        <dbReference type="ARBA" id="ARBA00022946"/>
    </source>
</evidence>
<dbReference type="Gene3D" id="3.50.50.100">
    <property type="match status" value="1"/>
</dbReference>
<sequence>MFDSESKYYAHYIGLHKSISSSTKKILILGGGFGGITALKEIEKNFQKESVEITIVSDKNSFLFTPMLPQVASGLLHASNITIPIRYFCKKAKYLHASIDSVDLDNQLVTIERSFDHKVRTLEYDYLILALGAQTNFFHNEDLKKHSFTIKSIEDAIAIKNHIIVMLEHAAQTGNYELQRTLLTFVVVGAGFAGVETISEINQFVKKSVSKSYPSINPKNINMILISSKDRILPEINEKLSEKATIFLEKSGVTIMKNTKADGADEENVMLSNGGKLSCATLIWTGGTKMDKVISDLNCEHDANKRIIVDQSLRMKNKKNVFVLGDCALIKDESADTFYPSTAQHAIREGKLVAENLMLVFNNRKNLKKFTFHSLGIMAIIGNKVGIATIGGRNISGFSAWLLWRMYYLSKIPSFGKKLKISVDWFTDSILAPDVTHIGLIKKKEVNSIHVNENIPSIKEQLLSNS</sequence>
<evidence type="ECO:0000313" key="11">
    <source>
        <dbReference type="EMBL" id="GBH33937.1"/>
    </source>
</evidence>
<keyword evidence="12" id="KW-1185">Reference proteome</keyword>
<dbReference type="AlphaFoldDB" id="A0A2S2KQU5"/>
<name>A0A2S2KQU5_9ARCH</name>
<dbReference type="InterPro" id="IPR036188">
    <property type="entry name" value="FAD/NAD-bd_sf"/>
</dbReference>
<keyword evidence="6" id="KW-0560">Oxidoreductase</keyword>
<evidence type="ECO:0000256" key="8">
    <source>
        <dbReference type="ARBA" id="ARBA00047599"/>
    </source>
</evidence>
<protein>
    <recommendedName>
        <fullName evidence="2">NADH:ubiquinone reductase (non-electrogenic)</fullName>
        <ecNumber evidence="2">1.6.5.9</ecNumber>
    </recommendedName>
</protein>
<keyword evidence="7" id="KW-0520">NAD</keyword>
<organism evidence="11 12">
    <name type="scientific">Nitrosopumilus zosterae</name>
    <dbReference type="NCBI Taxonomy" id="718286"/>
    <lineage>
        <taxon>Archaea</taxon>
        <taxon>Nitrososphaerota</taxon>
        <taxon>Nitrososphaeria</taxon>
        <taxon>Nitrosopumilales</taxon>
        <taxon>Nitrosopumilaceae</taxon>
        <taxon>Nitrosopumilus</taxon>
    </lineage>
</organism>
<evidence type="ECO:0000256" key="6">
    <source>
        <dbReference type="ARBA" id="ARBA00023002"/>
    </source>
</evidence>
<evidence type="ECO:0000259" key="9">
    <source>
        <dbReference type="Pfam" id="PF07992"/>
    </source>
</evidence>
<dbReference type="EMBL" id="BGKI01000004">
    <property type="protein sequence ID" value="GBH33937.1"/>
    <property type="molecule type" value="Genomic_DNA"/>
</dbReference>
<dbReference type="PRINTS" id="PR00368">
    <property type="entry name" value="FADPNR"/>
</dbReference>
<dbReference type="PANTHER" id="PTHR43706">
    <property type="entry name" value="NADH DEHYDROGENASE"/>
    <property type="match status" value="1"/>
</dbReference>
<evidence type="ECO:0000256" key="4">
    <source>
        <dbReference type="ARBA" id="ARBA00022827"/>
    </source>
</evidence>
<evidence type="ECO:0000256" key="1">
    <source>
        <dbReference type="ARBA" id="ARBA00005272"/>
    </source>
</evidence>
<dbReference type="PANTHER" id="PTHR43706:SF47">
    <property type="entry name" value="EXTERNAL NADH-UBIQUINONE OXIDOREDUCTASE 1, MITOCHONDRIAL-RELATED"/>
    <property type="match status" value="1"/>
</dbReference>
<proteinExistence type="inferred from homology"/>
<dbReference type="InterPro" id="IPR045024">
    <property type="entry name" value="NDH-2"/>
</dbReference>
<dbReference type="Pfam" id="PF22366">
    <property type="entry name" value="NDH2_C"/>
    <property type="match status" value="1"/>
</dbReference>
<dbReference type="InterPro" id="IPR023753">
    <property type="entry name" value="FAD/NAD-binding_dom"/>
</dbReference>
<comment type="caution">
    <text evidence="11">The sequence shown here is derived from an EMBL/GenBank/DDBJ whole genome shotgun (WGS) entry which is preliminary data.</text>
</comment>
<dbReference type="Proteomes" id="UP000245829">
    <property type="component" value="Unassembled WGS sequence"/>
</dbReference>
<feature type="domain" description="External alternative NADH-ubiquinone oxidoreductase-like C-terminal" evidence="10">
    <location>
        <begin position="376"/>
        <end position="430"/>
    </location>
</feature>
<comment type="similarity">
    <text evidence="1">Belongs to the NADH dehydrogenase family.</text>
</comment>
<dbReference type="Pfam" id="PF07992">
    <property type="entry name" value="Pyr_redox_2"/>
    <property type="match status" value="1"/>
</dbReference>
<evidence type="ECO:0000259" key="10">
    <source>
        <dbReference type="Pfam" id="PF22366"/>
    </source>
</evidence>
<comment type="catalytic activity">
    <reaction evidence="8">
        <text>a quinone + NADH + H(+) = a quinol + NAD(+)</text>
        <dbReference type="Rhea" id="RHEA:46160"/>
        <dbReference type="ChEBI" id="CHEBI:15378"/>
        <dbReference type="ChEBI" id="CHEBI:24646"/>
        <dbReference type="ChEBI" id="CHEBI:57540"/>
        <dbReference type="ChEBI" id="CHEBI:57945"/>
        <dbReference type="ChEBI" id="CHEBI:132124"/>
        <dbReference type="EC" id="1.6.5.9"/>
    </reaction>
</comment>
<evidence type="ECO:0000256" key="2">
    <source>
        <dbReference type="ARBA" id="ARBA00012637"/>
    </source>
</evidence>
<evidence type="ECO:0000256" key="3">
    <source>
        <dbReference type="ARBA" id="ARBA00022630"/>
    </source>
</evidence>
<keyword evidence="3" id="KW-0285">Flavoprotein</keyword>
<keyword evidence="5" id="KW-0809">Transit peptide</keyword>
<evidence type="ECO:0000256" key="7">
    <source>
        <dbReference type="ARBA" id="ARBA00023027"/>
    </source>
</evidence>
<dbReference type="GO" id="GO:0050136">
    <property type="term" value="F:NADH dehydrogenase (quinone) (non-electrogenic) activity"/>
    <property type="evidence" value="ECO:0007669"/>
    <property type="project" value="UniProtKB-EC"/>
</dbReference>
<reference evidence="11 12" key="1">
    <citation type="submission" date="2018-05" db="EMBL/GenBank/DDBJ databases">
        <title>genome sequencing of Nitrosopumilus sp. NM25.</title>
        <authorList>
            <person name="Mori K."/>
            <person name="Nakagawa T."/>
        </authorList>
    </citation>
    <scope>NUCLEOTIDE SEQUENCE [LARGE SCALE GENOMIC DNA]</scope>
    <source>
        <strain evidence="11 12">NM25</strain>
    </source>
</reference>
<feature type="domain" description="FAD/NAD(P)-binding" evidence="9">
    <location>
        <begin position="25"/>
        <end position="350"/>
    </location>
</feature>
<keyword evidence="4" id="KW-0274">FAD</keyword>